<protein>
    <submittedName>
        <fullName evidence="1">Uncharacterized protein</fullName>
    </submittedName>
</protein>
<dbReference type="InterPro" id="IPR038765">
    <property type="entry name" value="Papain-like_cys_pep_sf"/>
</dbReference>
<dbReference type="EMBL" id="FOQD01000018">
    <property type="protein sequence ID" value="SFJ33865.1"/>
    <property type="molecule type" value="Genomic_DNA"/>
</dbReference>
<dbReference type="Gene3D" id="3.90.1720.10">
    <property type="entry name" value="endopeptidase domain like (from Nostoc punctiforme)"/>
    <property type="match status" value="1"/>
</dbReference>
<proteinExistence type="predicted"/>
<organism evidence="1 2">
    <name type="scientific">Planctomicrobium piriforme</name>
    <dbReference type="NCBI Taxonomy" id="1576369"/>
    <lineage>
        <taxon>Bacteria</taxon>
        <taxon>Pseudomonadati</taxon>
        <taxon>Planctomycetota</taxon>
        <taxon>Planctomycetia</taxon>
        <taxon>Planctomycetales</taxon>
        <taxon>Planctomycetaceae</taxon>
        <taxon>Planctomicrobium</taxon>
    </lineage>
</organism>
<keyword evidence="2" id="KW-1185">Reference proteome</keyword>
<dbReference type="STRING" id="1576369.SAMN05421753_118110"/>
<name>A0A1I3QJC1_9PLAN</name>
<dbReference type="Proteomes" id="UP000199518">
    <property type="component" value="Unassembled WGS sequence"/>
</dbReference>
<evidence type="ECO:0000313" key="1">
    <source>
        <dbReference type="EMBL" id="SFJ33865.1"/>
    </source>
</evidence>
<evidence type="ECO:0000313" key="2">
    <source>
        <dbReference type="Proteomes" id="UP000199518"/>
    </source>
</evidence>
<dbReference type="RefSeq" id="WP_092054957.1">
    <property type="nucleotide sequence ID" value="NZ_FOQD01000018.1"/>
</dbReference>
<dbReference type="AlphaFoldDB" id="A0A1I3QJC1"/>
<sequence length="207" mass="23154">MEFLPGDIAACHGADWTSQAIRWGTASICSPAGLQVGPSHVALLCKWRQEMVWAESTTLCVRACLIRREKVAGAQAHLPCERITDYIEQGGRVEIYRLTQFHRLSPDESRLLTKLVLDEFIEPGLHYDLGGAVLSGTRVFQLTRLFPGSNLEELFCSELVAAVVMRLNRMNHANPSRYNPARLLRELVRTGKYQRIATFKQGATDAA</sequence>
<dbReference type="SUPFAM" id="SSF54001">
    <property type="entry name" value="Cysteine proteinases"/>
    <property type="match status" value="1"/>
</dbReference>
<gene>
    <name evidence="1" type="ORF">SAMN05421753_118110</name>
</gene>
<accession>A0A1I3QJC1</accession>
<reference evidence="2" key="1">
    <citation type="submission" date="2016-10" db="EMBL/GenBank/DDBJ databases">
        <authorList>
            <person name="Varghese N."/>
            <person name="Submissions S."/>
        </authorList>
    </citation>
    <scope>NUCLEOTIDE SEQUENCE [LARGE SCALE GENOMIC DNA]</scope>
    <source>
        <strain evidence="2">DSM 26348</strain>
    </source>
</reference>
<dbReference type="OrthoDB" id="270106at2"/>